<organism evidence="3 4">
    <name type="scientific">Paracraurococcus lichenis</name>
    <dbReference type="NCBI Taxonomy" id="3064888"/>
    <lineage>
        <taxon>Bacteria</taxon>
        <taxon>Pseudomonadati</taxon>
        <taxon>Pseudomonadota</taxon>
        <taxon>Alphaproteobacteria</taxon>
        <taxon>Acetobacterales</taxon>
        <taxon>Roseomonadaceae</taxon>
        <taxon>Paracraurococcus</taxon>
    </lineage>
</organism>
<accession>A0ABT9E9K7</accession>
<feature type="compositionally biased region" description="Low complexity" evidence="1">
    <location>
        <begin position="12"/>
        <end position="23"/>
    </location>
</feature>
<feature type="domain" description="Tn3 transposase DDE" evidence="2">
    <location>
        <begin position="35"/>
        <end position="113"/>
    </location>
</feature>
<dbReference type="RefSeq" id="WP_305107710.1">
    <property type="nucleotide sequence ID" value="NZ_JAUTWS010000060.1"/>
</dbReference>
<evidence type="ECO:0000259" key="2">
    <source>
        <dbReference type="Pfam" id="PF01526"/>
    </source>
</evidence>
<dbReference type="EMBL" id="JAUTWS010000060">
    <property type="protein sequence ID" value="MDO9712849.1"/>
    <property type="molecule type" value="Genomic_DNA"/>
</dbReference>
<evidence type="ECO:0000313" key="3">
    <source>
        <dbReference type="EMBL" id="MDO9712849.1"/>
    </source>
</evidence>
<dbReference type="Pfam" id="PF01526">
    <property type="entry name" value="DDE_Tnp_Tn3"/>
    <property type="match status" value="1"/>
</dbReference>
<name>A0ABT9E9K7_9PROT</name>
<proteinExistence type="predicted"/>
<gene>
    <name evidence="3" type="ORF">Q7A36_31245</name>
</gene>
<reference evidence="3 4" key="1">
    <citation type="submission" date="2023-08" db="EMBL/GenBank/DDBJ databases">
        <title>The draft genome sequence of Paracraurococcus sp. LOR1-02.</title>
        <authorList>
            <person name="Kingkaew E."/>
            <person name="Tanasupawat S."/>
        </authorList>
    </citation>
    <scope>NUCLEOTIDE SEQUENCE [LARGE SCALE GENOMIC DNA]</scope>
    <source>
        <strain evidence="3 4">LOR1-02</strain>
    </source>
</reference>
<evidence type="ECO:0000256" key="1">
    <source>
        <dbReference type="SAM" id="MobiDB-lite"/>
    </source>
</evidence>
<feature type="compositionally biased region" description="Basic and acidic residues" evidence="1">
    <location>
        <begin position="24"/>
        <end position="35"/>
    </location>
</feature>
<protein>
    <submittedName>
        <fullName evidence="3">Tn3 family transposase</fullName>
    </submittedName>
</protein>
<sequence length="131" mass="14454">MPSSASGQAPVPLLLPARGGAAARDPRGAERRRDRDSANSFIFFGKGGELASNRLDEQEVPLHALHLLQFCLVCVNTLMLQRVLAQPAWLARMTPADRRGLTPFVWGHDSSYGVLDFDMERRLDLDLLAAK</sequence>
<comment type="caution">
    <text evidence="3">The sequence shown here is derived from an EMBL/GenBank/DDBJ whole genome shotgun (WGS) entry which is preliminary data.</text>
</comment>
<keyword evidence="4" id="KW-1185">Reference proteome</keyword>
<feature type="region of interest" description="Disordered" evidence="1">
    <location>
        <begin position="1"/>
        <end position="35"/>
    </location>
</feature>
<dbReference type="Proteomes" id="UP001243009">
    <property type="component" value="Unassembled WGS sequence"/>
</dbReference>
<dbReference type="InterPro" id="IPR002513">
    <property type="entry name" value="Tn3_Tnp_DDE_dom"/>
</dbReference>
<evidence type="ECO:0000313" key="4">
    <source>
        <dbReference type="Proteomes" id="UP001243009"/>
    </source>
</evidence>